<sequence>MTEETNALLKQILEELKAIRKEVAPTRTKKVTHTANIDGKTIAECVTDGIQNALYGKRAFNPKDSE</sequence>
<evidence type="ECO:0000313" key="2">
    <source>
        <dbReference type="Proteomes" id="UP000285839"/>
    </source>
</evidence>
<name>A0A412EKW8_9FIRM</name>
<reference evidence="1 2" key="1">
    <citation type="submission" date="2018-08" db="EMBL/GenBank/DDBJ databases">
        <title>A genome reference for cultivated species of the human gut microbiota.</title>
        <authorList>
            <person name="Zou Y."/>
            <person name="Xue W."/>
            <person name="Luo G."/>
        </authorList>
    </citation>
    <scope>NUCLEOTIDE SEQUENCE [LARGE SCALE GENOMIC DNA]</scope>
    <source>
        <strain evidence="1 2">AF25-21</strain>
    </source>
</reference>
<proteinExistence type="predicted"/>
<accession>A0A412EKW8</accession>
<dbReference type="EMBL" id="QRUH01000029">
    <property type="protein sequence ID" value="RGR44408.1"/>
    <property type="molecule type" value="Genomic_DNA"/>
</dbReference>
<protein>
    <submittedName>
        <fullName evidence="1">Uncharacterized protein</fullName>
    </submittedName>
</protein>
<dbReference type="Proteomes" id="UP000285839">
    <property type="component" value="Unassembled WGS sequence"/>
</dbReference>
<organism evidence="1 2">
    <name type="scientific">Blautia obeum</name>
    <dbReference type="NCBI Taxonomy" id="40520"/>
    <lineage>
        <taxon>Bacteria</taxon>
        <taxon>Bacillati</taxon>
        <taxon>Bacillota</taxon>
        <taxon>Clostridia</taxon>
        <taxon>Lachnospirales</taxon>
        <taxon>Lachnospiraceae</taxon>
        <taxon>Blautia</taxon>
    </lineage>
</organism>
<gene>
    <name evidence="1" type="ORF">DWY46_18745</name>
</gene>
<evidence type="ECO:0000313" key="1">
    <source>
        <dbReference type="EMBL" id="RGR44408.1"/>
    </source>
</evidence>
<comment type="caution">
    <text evidence="1">The sequence shown here is derived from an EMBL/GenBank/DDBJ whole genome shotgun (WGS) entry which is preliminary data.</text>
</comment>
<dbReference type="AlphaFoldDB" id="A0A412EKW8"/>
<dbReference type="RefSeq" id="WP_118031760.1">
    <property type="nucleotide sequence ID" value="NZ_QRUH01000029.1"/>
</dbReference>